<dbReference type="KEGG" id="pbar:105422032"/>
<sequence>SYFLQILLYYIALWCVLNGGKAARSAVSPDILANFAKNVASVLSPAILGDIQSRSNRSSFQSTLTAPASLNSDDLNSHSILDNIVDKTSNAVTYYKPRSYPYNELYKDSPGRFEETGSNERLEESLRDRSYLRQEQPSFYRSYDFSANNENLDATPKSTDNIESSIQESPTNLYSSYDGADFAKAAFPHGPFLGKPYGVFHGFGHPYGHGYHHHHHHHHHPYGGESDETSSEENARQETNATNHRGYGPPYFHHPFSPFPYGGHDSFYGPHQRNGNHSGNERNGYGYGHGPYHGGSGLYGPPGYGYNGNNNDNINSRQTEAAENDNNQSNMTKNGYSPPYGPPWVKPLLGTFHLHGFPSPFNLLPYDHFHGVFKGGPVVGVGHVGYPIFADPYLGFPFHPYGPLFHGKKYLPPKDKPDSGESAEATEAPAGELSENDNPERITALNNEEVAPASSSNRYKTARKELKRLLANLENRRDLIVGN</sequence>
<feature type="region of interest" description="Disordered" evidence="2">
    <location>
        <begin position="211"/>
        <end position="249"/>
    </location>
</feature>
<evidence type="ECO:0000256" key="3">
    <source>
        <dbReference type="SAM" id="SignalP"/>
    </source>
</evidence>
<evidence type="ECO:0000313" key="4">
    <source>
        <dbReference type="Proteomes" id="UP000504615"/>
    </source>
</evidence>
<evidence type="ECO:0000256" key="2">
    <source>
        <dbReference type="SAM" id="MobiDB-lite"/>
    </source>
</evidence>
<dbReference type="OrthoDB" id="7700957at2759"/>
<dbReference type="GeneID" id="105422032"/>
<evidence type="ECO:0000256" key="1">
    <source>
        <dbReference type="SAM" id="Coils"/>
    </source>
</evidence>
<organism evidence="4 5">
    <name type="scientific">Pogonomyrmex barbatus</name>
    <name type="common">red harvester ant</name>
    <dbReference type="NCBI Taxonomy" id="144034"/>
    <lineage>
        <taxon>Eukaryota</taxon>
        <taxon>Metazoa</taxon>
        <taxon>Ecdysozoa</taxon>
        <taxon>Arthropoda</taxon>
        <taxon>Hexapoda</taxon>
        <taxon>Insecta</taxon>
        <taxon>Pterygota</taxon>
        <taxon>Neoptera</taxon>
        <taxon>Endopterygota</taxon>
        <taxon>Hymenoptera</taxon>
        <taxon>Apocrita</taxon>
        <taxon>Aculeata</taxon>
        <taxon>Formicoidea</taxon>
        <taxon>Formicidae</taxon>
        <taxon>Myrmicinae</taxon>
        <taxon>Pogonomyrmex</taxon>
    </lineage>
</organism>
<feature type="non-terminal residue" evidence="5">
    <location>
        <position position="1"/>
    </location>
</feature>
<feature type="region of interest" description="Disordered" evidence="2">
    <location>
        <begin position="148"/>
        <end position="167"/>
    </location>
</feature>
<feature type="region of interest" description="Disordered" evidence="2">
    <location>
        <begin position="263"/>
        <end position="288"/>
    </location>
</feature>
<feature type="signal peptide" evidence="3">
    <location>
        <begin position="1"/>
        <end position="22"/>
    </location>
</feature>
<name>A0A6I9VM66_9HYME</name>
<feature type="compositionally biased region" description="Basic residues" evidence="2">
    <location>
        <begin position="211"/>
        <end position="221"/>
    </location>
</feature>
<dbReference type="AlphaFoldDB" id="A0A6I9VM66"/>
<keyword evidence="4" id="KW-1185">Reference proteome</keyword>
<feature type="coiled-coil region" evidence="1">
    <location>
        <begin position="456"/>
        <end position="483"/>
    </location>
</feature>
<proteinExistence type="predicted"/>
<keyword evidence="1" id="KW-0175">Coiled coil</keyword>
<keyword evidence="3" id="KW-0732">Signal</keyword>
<feature type="region of interest" description="Disordered" evidence="2">
    <location>
        <begin position="412"/>
        <end position="440"/>
    </location>
</feature>
<dbReference type="RefSeq" id="XP_011629547.2">
    <property type="nucleotide sequence ID" value="XM_011631245.2"/>
</dbReference>
<gene>
    <name evidence="5" type="primary">LOC105422032</name>
</gene>
<dbReference type="Proteomes" id="UP000504615">
    <property type="component" value="Unplaced"/>
</dbReference>
<protein>
    <submittedName>
        <fullName evidence="5">Uncharacterized protein LOC105422032</fullName>
    </submittedName>
</protein>
<feature type="chain" id="PRO_5026868340" evidence="3">
    <location>
        <begin position="23"/>
        <end position="483"/>
    </location>
</feature>
<accession>A0A6I9VM66</accession>
<evidence type="ECO:0000313" key="5">
    <source>
        <dbReference type="RefSeq" id="XP_011629547.2"/>
    </source>
</evidence>
<reference evidence="5" key="1">
    <citation type="submission" date="2025-08" db="UniProtKB">
        <authorList>
            <consortium name="RefSeq"/>
        </authorList>
    </citation>
    <scope>IDENTIFICATION</scope>
</reference>